<dbReference type="InterPro" id="IPR027585">
    <property type="entry name" value="Pantocin_A_RiPP_pre"/>
</dbReference>
<geneLocation type="plasmid" evidence="1 2">
    <name>B</name>
</geneLocation>
<dbReference type="EMBL" id="CP013109">
    <property type="protein sequence ID" value="APG93320.1"/>
    <property type="molecule type" value="Genomic_DNA"/>
</dbReference>
<evidence type="ECO:0000313" key="1">
    <source>
        <dbReference type="EMBL" id="APG93320.1"/>
    </source>
</evidence>
<dbReference type="NCBIfam" id="TIGR04310">
    <property type="entry name" value="pantocin_A_pre"/>
    <property type="match status" value="1"/>
</dbReference>
<organism evidence="1 2">
    <name type="scientific">Sinorhizobium americanum</name>
    <dbReference type="NCBI Taxonomy" id="194963"/>
    <lineage>
        <taxon>Bacteria</taxon>
        <taxon>Pseudomonadati</taxon>
        <taxon>Pseudomonadota</taxon>
        <taxon>Alphaproteobacteria</taxon>
        <taxon>Hyphomicrobiales</taxon>
        <taxon>Rhizobiaceae</taxon>
        <taxon>Sinorhizobium/Ensifer group</taxon>
        <taxon>Sinorhizobium</taxon>
    </lineage>
</organism>
<reference evidence="1 2" key="1">
    <citation type="submission" date="2015-10" db="EMBL/GenBank/DDBJ databases">
        <title>Genomic differences between typical nodule nitrogen-fixing rhizobial strains and those coming from bean seeds.</title>
        <authorList>
            <person name="Peralta H."/>
            <person name="Aguilar-Vera A."/>
            <person name="Diaz R."/>
            <person name="Mora Y."/>
            <person name="Martinez-Batallar G."/>
            <person name="Salazar E."/>
            <person name="Vargas-Lagunas C."/>
            <person name="Encarnacion S."/>
            <person name="Girard L."/>
            <person name="Mora J."/>
        </authorList>
    </citation>
    <scope>NUCLEOTIDE SEQUENCE [LARGE SCALE GENOMIC DNA]</scope>
    <source>
        <strain evidence="1 2">CFNEI 73</strain>
        <plasmid evidence="1 2">B</plasmid>
    </source>
</reference>
<sequence length="41" mass="4677">MARFRKKGTSMKKLVFSDLEKRISAISEEDATYSKGKIILV</sequence>
<dbReference type="AlphaFoldDB" id="A0A1L3LTC2"/>
<accession>A0A1L3LTC2</accession>
<evidence type="ECO:0000313" key="2">
    <source>
        <dbReference type="Proteomes" id="UP000182306"/>
    </source>
</evidence>
<gene>
    <name evidence="1" type="ORF">SAMCFNEI73_pB0120</name>
</gene>
<name>A0A1L3LTC2_9HYPH</name>
<keyword evidence="2" id="KW-1185">Reference proteome</keyword>
<dbReference type="Proteomes" id="UP000182306">
    <property type="component" value="Plasmid B"/>
</dbReference>
<proteinExistence type="predicted"/>
<keyword evidence="1" id="KW-0614">Plasmid</keyword>
<dbReference type="KEGG" id="same:SAMCFNEI73_pB0120"/>
<protein>
    <submittedName>
        <fullName evidence="1">Uncharacterized protein</fullName>
    </submittedName>
</protein>